<dbReference type="GO" id="GO:0004066">
    <property type="term" value="F:asparagine synthase (glutamine-hydrolyzing) activity"/>
    <property type="evidence" value="ECO:0007669"/>
    <property type="project" value="UniProtKB-EC"/>
</dbReference>
<organism evidence="5 6">
    <name type="scientific">Marichromatium gracile</name>
    <name type="common">Chromatium gracile</name>
    <dbReference type="NCBI Taxonomy" id="1048"/>
    <lineage>
        <taxon>Bacteria</taxon>
        <taxon>Pseudomonadati</taxon>
        <taxon>Pseudomonadota</taxon>
        <taxon>Gammaproteobacteria</taxon>
        <taxon>Chromatiales</taxon>
        <taxon>Chromatiaceae</taxon>
        <taxon>Marichromatium</taxon>
    </lineage>
</organism>
<dbReference type="Gene3D" id="3.60.20.10">
    <property type="entry name" value="Glutamine Phosphoribosylpyrophosphate, subunit 1, domain 1"/>
    <property type="match status" value="1"/>
</dbReference>
<evidence type="ECO:0000313" key="6">
    <source>
        <dbReference type="Proteomes" id="UP000295247"/>
    </source>
</evidence>
<dbReference type="SUPFAM" id="SSF56235">
    <property type="entry name" value="N-terminal nucleophile aminohydrolases (Ntn hydrolases)"/>
    <property type="match status" value="1"/>
</dbReference>
<evidence type="ECO:0000259" key="4">
    <source>
        <dbReference type="Pfam" id="PF00733"/>
    </source>
</evidence>
<comment type="caution">
    <text evidence="5">The sequence shown here is derived from an EMBL/GenBank/DDBJ whole genome shotgun (WGS) entry which is preliminary data.</text>
</comment>
<comment type="catalytic activity">
    <reaction evidence="3">
        <text>L-aspartate + L-glutamine + ATP + H2O = L-asparagine + L-glutamate + AMP + diphosphate + H(+)</text>
        <dbReference type="Rhea" id="RHEA:12228"/>
        <dbReference type="ChEBI" id="CHEBI:15377"/>
        <dbReference type="ChEBI" id="CHEBI:15378"/>
        <dbReference type="ChEBI" id="CHEBI:29985"/>
        <dbReference type="ChEBI" id="CHEBI:29991"/>
        <dbReference type="ChEBI" id="CHEBI:30616"/>
        <dbReference type="ChEBI" id="CHEBI:33019"/>
        <dbReference type="ChEBI" id="CHEBI:58048"/>
        <dbReference type="ChEBI" id="CHEBI:58359"/>
        <dbReference type="ChEBI" id="CHEBI:456215"/>
        <dbReference type="EC" id="6.3.5.4"/>
    </reaction>
</comment>
<dbReference type="EC" id="6.3.5.4" evidence="2"/>
<gene>
    <name evidence="5" type="ORF">EDC29_10312</name>
</gene>
<dbReference type="PANTHER" id="PTHR43284">
    <property type="entry name" value="ASPARAGINE SYNTHETASE (GLUTAMINE-HYDROLYZING)"/>
    <property type="match status" value="1"/>
</dbReference>
<name>A0A4V2W9V4_MARGR</name>
<dbReference type="InterPro" id="IPR051786">
    <property type="entry name" value="ASN_synthetase/amidase"/>
</dbReference>
<comment type="pathway">
    <text evidence="1">Amino-acid biosynthesis; L-asparagine biosynthesis; L-asparagine from L-aspartate (L-Gln route): step 1/1.</text>
</comment>
<dbReference type="InterPro" id="IPR014729">
    <property type="entry name" value="Rossmann-like_a/b/a_fold"/>
</dbReference>
<dbReference type="GO" id="GO:0006529">
    <property type="term" value="P:asparagine biosynthetic process"/>
    <property type="evidence" value="ECO:0007669"/>
    <property type="project" value="InterPro"/>
</dbReference>
<evidence type="ECO:0000313" key="5">
    <source>
        <dbReference type="EMBL" id="TCW36820.1"/>
    </source>
</evidence>
<reference evidence="5 6" key="1">
    <citation type="submission" date="2019-03" db="EMBL/GenBank/DDBJ databases">
        <title>Genomic Encyclopedia of Type Strains, Phase IV (KMG-IV): sequencing the most valuable type-strain genomes for metagenomic binning, comparative biology and taxonomic classification.</title>
        <authorList>
            <person name="Goeker M."/>
        </authorList>
    </citation>
    <scope>NUCLEOTIDE SEQUENCE [LARGE SCALE GENOMIC DNA]</scope>
    <source>
        <strain evidence="5 6">DSM 203</strain>
    </source>
</reference>
<dbReference type="EMBL" id="SMDC01000003">
    <property type="protein sequence ID" value="TCW36820.1"/>
    <property type="molecule type" value="Genomic_DNA"/>
</dbReference>
<evidence type="ECO:0000256" key="3">
    <source>
        <dbReference type="ARBA" id="ARBA00048741"/>
    </source>
</evidence>
<sequence>MSGLTLRIDPAQRLHRLTPRESVLAAPGASLELDPTASEPTRSWEDHRTRVLLDGWIEGCDHAPPRRLIEALLDEDWAAAGATLETLDGDFVLLIHDKASERWLIVNDLLARRPLYLLERPGAILVSRDIARAVAADPDRTTDPLGAAEMLLFGHGLGERTPWRAIALLAPATLLRIDAGANTERRTLARLSVETPHSDASLNQQAAVLADHFITACERLSRRADTPVLALSGGLDSRTVAAGLAATGTPFSCASMARAGWYAASEQRLAATVAQHLDRPWHCFEVPPSTGADYLRLLQIKQGLNDLDLAFHLPFFDHLRARYGSTMSYVTGDGGDKLLPDLGAGLALRDARAACDYIVARRGRFTLDQCAALTGLERADLERALRAHFAAYPEDEGNALHARFLIHERARRWLFEGEDRNRHWFPSLTPFYSLPFLRAALAAPRALKRDYRLYRALLERLDPTLAALPRAGVPGALGSPRFLIHHRLETLAKAHPRPARRLQQLIRRRRGLDPRAPLIGLLRHQLEHCPELDPGAWRPLLATADQRPRAQLLALLNLATQLDPARGATGLAAWRDQPLP</sequence>
<dbReference type="SUPFAM" id="SSF52402">
    <property type="entry name" value="Adenine nucleotide alpha hydrolases-like"/>
    <property type="match status" value="1"/>
</dbReference>
<dbReference type="InterPro" id="IPR029055">
    <property type="entry name" value="Ntn_hydrolases_N"/>
</dbReference>
<protein>
    <recommendedName>
        <fullName evidence="2">asparagine synthase (glutamine-hydrolyzing)</fullName>
        <ecNumber evidence="2">6.3.5.4</ecNumber>
    </recommendedName>
</protein>
<proteinExistence type="predicted"/>
<dbReference type="PANTHER" id="PTHR43284:SF1">
    <property type="entry name" value="ASPARAGINE SYNTHETASE"/>
    <property type="match status" value="1"/>
</dbReference>
<dbReference type="Proteomes" id="UP000295247">
    <property type="component" value="Unassembled WGS sequence"/>
</dbReference>
<evidence type="ECO:0000256" key="1">
    <source>
        <dbReference type="ARBA" id="ARBA00005187"/>
    </source>
</evidence>
<dbReference type="Gene3D" id="3.40.50.620">
    <property type="entry name" value="HUPs"/>
    <property type="match status" value="1"/>
</dbReference>
<accession>A0A4V2W9V4</accession>
<evidence type="ECO:0000256" key="2">
    <source>
        <dbReference type="ARBA" id="ARBA00012737"/>
    </source>
</evidence>
<feature type="domain" description="Asparagine synthetase" evidence="4">
    <location>
        <begin position="223"/>
        <end position="347"/>
    </location>
</feature>
<dbReference type="RefSeq" id="WP_132228952.1">
    <property type="nucleotide sequence ID" value="NZ_NRRH01000014.1"/>
</dbReference>
<dbReference type="Pfam" id="PF00733">
    <property type="entry name" value="Asn_synthase"/>
    <property type="match status" value="1"/>
</dbReference>
<dbReference type="AlphaFoldDB" id="A0A4V2W9V4"/>
<dbReference type="InterPro" id="IPR001962">
    <property type="entry name" value="Asn_synthase"/>
</dbReference>